<evidence type="ECO:0000313" key="2">
    <source>
        <dbReference type="Proteomes" id="UP001374535"/>
    </source>
</evidence>
<dbReference type="EMBL" id="CP144695">
    <property type="protein sequence ID" value="WVZ07575.1"/>
    <property type="molecule type" value="Genomic_DNA"/>
</dbReference>
<dbReference type="Proteomes" id="UP001374535">
    <property type="component" value="Chromosome 6"/>
</dbReference>
<evidence type="ECO:0000313" key="1">
    <source>
        <dbReference type="EMBL" id="WVZ07575.1"/>
    </source>
</evidence>
<gene>
    <name evidence="1" type="ORF">V8G54_020921</name>
</gene>
<name>A0AAQ3NCI4_VIGMU</name>
<accession>A0AAQ3NCI4</accession>
<reference evidence="1 2" key="1">
    <citation type="journal article" date="2023" name="Life. Sci Alliance">
        <title>Evolutionary insights into 3D genome organization and epigenetic landscape of Vigna mungo.</title>
        <authorList>
            <person name="Junaid A."/>
            <person name="Singh B."/>
            <person name="Bhatia S."/>
        </authorList>
    </citation>
    <scope>NUCLEOTIDE SEQUENCE [LARGE SCALE GENOMIC DNA]</scope>
    <source>
        <strain evidence="1">Urdbean</strain>
    </source>
</reference>
<protein>
    <submittedName>
        <fullName evidence="1">Uncharacterized protein</fullName>
    </submittedName>
</protein>
<sequence>MSAQNWESLFISGKGLKNVLIILESNTPNIGYITPFAIAATHPIRSTGISDLLREARRQSEISGDFSRGCEFSRSGSGMLIAVGKPNETEKEWRLLLPRDDPDLRNDSL</sequence>
<proteinExistence type="predicted"/>
<organism evidence="1 2">
    <name type="scientific">Vigna mungo</name>
    <name type="common">Black gram</name>
    <name type="synonym">Phaseolus mungo</name>
    <dbReference type="NCBI Taxonomy" id="3915"/>
    <lineage>
        <taxon>Eukaryota</taxon>
        <taxon>Viridiplantae</taxon>
        <taxon>Streptophyta</taxon>
        <taxon>Embryophyta</taxon>
        <taxon>Tracheophyta</taxon>
        <taxon>Spermatophyta</taxon>
        <taxon>Magnoliopsida</taxon>
        <taxon>eudicotyledons</taxon>
        <taxon>Gunneridae</taxon>
        <taxon>Pentapetalae</taxon>
        <taxon>rosids</taxon>
        <taxon>fabids</taxon>
        <taxon>Fabales</taxon>
        <taxon>Fabaceae</taxon>
        <taxon>Papilionoideae</taxon>
        <taxon>50 kb inversion clade</taxon>
        <taxon>NPAAA clade</taxon>
        <taxon>indigoferoid/millettioid clade</taxon>
        <taxon>Phaseoleae</taxon>
        <taxon>Vigna</taxon>
    </lineage>
</organism>
<dbReference type="AlphaFoldDB" id="A0AAQ3NCI4"/>
<keyword evidence="2" id="KW-1185">Reference proteome</keyword>